<comment type="subunit">
    <text evidence="6 8">The RNAP catalytic core consists of 2 alpha, 1 beta, 1 beta' and 1 omega subunit. When a sigma factor is associated with the core the holoenzyme is formed, which can initiate transcription.</text>
</comment>
<dbReference type="Pfam" id="PF10385">
    <property type="entry name" value="RNA_pol_Rpb2_45"/>
    <property type="match status" value="1"/>
</dbReference>
<dbReference type="Pfam" id="PF04565">
    <property type="entry name" value="RNA_pol_Rpb2_3"/>
    <property type="match status" value="1"/>
</dbReference>
<evidence type="ECO:0000256" key="2">
    <source>
        <dbReference type="ARBA" id="ARBA00022679"/>
    </source>
</evidence>
<dbReference type="Pfam" id="PF04560">
    <property type="entry name" value="RNA_pol_Rpb2_7"/>
    <property type="match status" value="1"/>
</dbReference>
<evidence type="ECO:0000259" key="12">
    <source>
        <dbReference type="Pfam" id="PF04563"/>
    </source>
</evidence>
<keyword evidence="2 6" id="KW-0808">Transferase</keyword>
<comment type="caution">
    <text evidence="15">The sequence shown here is derived from an EMBL/GenBank/DDBJ whole genome shotgun (WGS) entry which is preliminary data.</text>
</comment>
<dbReference type="InterPro" id="IPR007641">
    <property type="entry name" value="RNA_pol_Rpb2_7"/>
</dbReference>
<accession>A0A2H5XAS4</accession>
<evidence type="ECO:0000256" key="6">
    <source>
        <dbReference type="HAMAP-Rule" id="MF_01321"/>
    </source>
</evidence>
<keyword evidence="1 6" id="KW-0240">DNA-directed RNA polymerase</keyword>
<evidence type="ECO:0000259" key="9">
    <source>
        <dbReference type="Pfam" id="PF00562"/>
    </source>
</evidence>
<evidence type="ECO:0000256" key="4">
    <source>
        <dbReference type="ARBA" id="ARBA00023163"/>
    </source>
</evidence>
<dbReference type="HAMAP" id="MF_01321">
    <property type="entry name" value="RNApol_bact_RpoB"/>
    <property type="match status" value="1"/>
</dbReference>
<evidence type="ECO:0000256" key="1">
    <source>
        <dbReference type="ARBA" id="ARBA00022478"/>
    </source>
</evidence>
<evidence type="ECO:0000259" key="13">
    <source>
        <dbReference type="Pfam" id="PF04565"/>
    </source>
</evidence>
<dbReference type="Pfam" id="PF04561">
    <property type="entry name" value="RNA_pol_Rpb2_2"/>
    <property type="match status" value="1"/>
</dbReference>
<dbReference type="Gene3D" id="3.90.1110.10">
    <property type="entry name" value="RNA polymerase Rpb2, domain 2"/>
    <property type="match status" value="1"/>
</dbReference>
<dbReference type="InterPro" id="IPR037034">
    <property type="entry name" value="RNA_pol_Rpb2_2_sf"/>
</dbReference>
<evidence type="ECO:0000313" key="16">
    <source>
        <dbReference type="Proteomes" id="UP000236173"/>
    </source>
</evidence>
<dbReference type="InterPro" id="IPR010243">
    <property type="entry name" value="RNA_pol_bsu_bac"/>
</dbReference>
<comment type="catalytic activity">
    <reaction evidence="5 6 8">
        <text>RNA(n) + a ribonucleoside 5'-triphosphate = RNA(n+1) + diphosphate</text>
        <dbReference type="Rhea" id="RHEA:21248"/>
        <dbReference type="Rhea" id="RHEA-COMP:14527"/>
        <dbReference type="Rhea" id="RHEA-COMP:17342"/>
        <dbReference type="ChEBI" id="CHEBI:33019"/>
        <dbReference type="ChEBI" id="CHEBI:61557"/>
        <dbReference type="ChEBI" id="CHEBI:140395"/>
        <dbReference type="EC" id="2.7.7.6"/>
    </reaction>
</comment>
<dbReference type="Gene3D" id="3.90.1100.10">
    <property type="match status" value="2"/>
</dbReference>
<feature type="domain" description="RNA polymerase beta subunit protrusion" evidence="12">
    <location>
        <begin position="97"/>
        <end position="570"/>
    </location>
</feature>
<organism evidence="15 16">
    <name type="scientific">Candidatus Fervidibacter japonicus</name>
    <dbReference type="NCBI Taxonomy" id="2035412"/>
    <lineage>
        <taxon>Bacteria</taxon>
        <taxon>Candidatus Fervidibacterota</taxon>
        <taxon>Candidatus Fervidibacter</taxon>
    </lineage>
</organism>
<proteinExistence type="inferred from homology"/>
<dbReference type="GO" id="GO:0032549">
    <property type="term" value="F:ribonucleoside binding"/>
    <property type="evidence" value="ECO:0007669"/>
    <property type="project" value="InterPro"/>
</dbReference>
<dbReference type="EMBL" id="BEHT01000008">
    <property type="protein sequence ID" value="GBC98292.1"/>
    <property type="molecule type" value="Genomic_DNA"/>
</dbReference>
<dbReference type="GO" id="GO:0000428">
    <property type="term" value="C:DNA-directed RNA polymerase complex"/>
    <property type="evidence" value="ECO:0007669"/>
    <property type="project" value="UniProtKB-KW"/>
</dbReference>
<protein>
    <recommendedName>
        <fullName evidence="6 8">DNA-directed RNA polymerase subunit beta</fullName>
        <shortName evidence="6">RNAP subunit beta</shortName>
        <ecNumber evidence="6 8">2.7.7.6</ecNumber>
    </recommendedName>
    <alternativeName>
        <fullName evidence="6">RNA polymerase subunit beta</fullName>
    </alternativeName>
    <alternativeName>
        <fullName evidence="6">Transcriptase subunit beta</fullName>
    </alternativeName>
</protein>
<dbReference type="InterPro" id="IPR042107">
    <property type="entry name" value="DNA-dir_RNA_pol_bsu_ext_1_sf"/>
</dbReference>
<dbReference type="PANTHER" id="PTHR20856">
    <property type="entry name" value="DNA-DIRECTED RNA POLYMERASE I SUBUNIT 2"/>
    <property type="match status" value="1"/>
</dbReference>
<feature type="domain" description="DNA-directed RNA polymerase beta subunit external 1" evidence="14">
    <location>
        <begin position="682"/>
        <end position="753"/>
    </location>
</feature>
<dbReference type="InterPro" id="IPR007120">
    <property type="entry name" value="DNA-dir_RNAP_su2_dom"/>
</dbReference>
<feature type="domain" description="DNA-directed RNA polymerase subunit 2 hybrid-binding" evidence="9">
    <location>
        <begin position="814"/>
        <end position="1178"/>
    </location>
</feature>
<evidence type="ECO:0000256" key="3">
    <source>
        <dbReference type="ARBA" id="ARBA00022695"/>
    </source>
</evidence>
<name>A0A2H5XAS4_9BACT</name>
<dbReference type="Pfam" id="PF04563">
    <property type="entry name" value="RNA_pol_Rpb2_1"/>
    <property type="match status" value="1"/>
</dbReference>
<dbReference type="CDD" id="cd00653">
    <property type="entry name" value="RNA_pol_B_RPB2"/>
    <property type="match status" value="1"/>
</dbReference>
<evidence type="ECO:0000259" key="10">
    <source>
        <dbReference type="Pfam" id="PF04560"/>
    </source>
</evidence>
<dbReference type="InterPro" id="IPR007645">
    <property type="entry name" value="RNA_pol_Rpb2_3"/>
</dbReference>
<dbReference type="Gene3D" id="2.40.50.100">
    <property type="match status" value="1"/>
</dbReference>
<dbReference type="InterPro" id="IPR007121">
    <property type="entry name" value="RNA_pol_bsu_CS"/>
</dbReference>
<dbReference type="NCBIfam" id="NF001616">
    <property type="entry name" value="PRK00405.1"/>
    <property type="match status" value="1"/>
</dbReference>
<dbReference type="EC" id="2.7.7.6" evidence="6 8"/>
<evidence type="ECO:0000256" key="5">
    <source>
        <dbReference type="ARBA" id="ARBA00048552"/>
    </source>
</evidence>
<dbReference type="PROSITE" id="PS01166">
    <property type="entry name" value="RNA_POL_BETA"/>
    <property type="match status" value="1"/>
</dbReference>
<gene>
    <name evidence="6 15" type="primary">rpoB</name>
    <name evidence="15" type="ORF">HRbin17_00794</name>
</gene>
<reference evidence="16" key="1">
    <citation type="submission" date="2017-09" db="EMBL/GenBank/DDBJ databases">
        <title>Metaegenomics of thermophilic ammonia-oxidizing enrichment culture.</title>
        <authorList>
            <person name="Kato S."/>
            <person name="Suzuki K."/>
        </authorList>
    </citation>
    <scope>NUCLEOTIDE SEQUENCE [LARGE SCALE GENOMIC DNA]</scope>
</reference>
<dbReference type="InterPro" id="IPR015712">
    <property type="entry name" value="DNA-dir_RNA_pol_su2"/>
</dbReference>
<dbReference type="SUPFAM" id="SSF64484">
    <property type="entry name" value="beta and beta-prime subunits of DNA dependent RNA-polymerase"/>
    <property type="match status" value="1"/>
</dbReference>
<dbReference type="InterPro" id="IPR019462">
    <property type="entry name" value="DNA-dir_RNA_pol_bsu_external_1"/>
</dbReference>
<dbReference type="Proteomes" id="UP000236173">
    <property type="component" value="Unassembled WGS sequence"/>
</dbReference>
<dbReference type="Gene3D" id="2.30.150.10">
    <property type="entry name" value="DNA-directed RNA polymerase, beta subunit, external 1 domain"/>
    <property type="match status" value="1"/>
</dbReference>
<dbReference type="GO" id="GO:0003899">
    <property type="term" value="F:DNA-directed RNA polymerase activity"/>
    <property type="evidence" value="ECO:0007669"/>
    <property type="project" value="UniProtKB-UniRule"/>
</dbReference>
<evidence type="ECO:0000259" key="11">
    <source>
        <dbReference type="Pfam" id="PF04561"/>
    </source>
</evidence>
<sequence>MAAATTRPREAQSSFVRRLRERLQRYQKILPPIDPPHLMEVQHQSYKWFLSEGLRELLRAFSPIEDYTGTLVLEFLDHELEIPQPHAHCEQCRQGACHQHKYFSPEACKERGLTYEASLRAKVRLIDKEAGEVKEWTDVYLGELPLMTPQGTFIVNGTERVVVGQLNRSSGVYFSSHLHELTGREMFMAQIVARNGNWLEFETVVETKQEERAKERVTVRVRVGGSKPMPATLLLKAFSALRETRGIAPTPRYLPKTARALIGKRLAEPVIDLSTGEFLAHENTVVTAELWERFQTAQVDKVGVLEERLPCSTTADIVRLFSVPLTFTSPITLSAEEADEQRLWLLDDLVDPRSRRVVVKAPTRVTGEVLERLNRLLEAGLTEVTLYRCDPYISDTLDVDPAPDERTALLTVYRVLRPSEPATWDAARELLYSLFLDSRRYDLGRVGRYLLNRKLGFKEWLGDEPPIDRVTMTIEDIVGTLRALICFREKMESLDEKMGEPFWGLFRQTYNGDQPQIPEVLQHPDWMPLLQDDVDHLKNKRLRSVGELLQSQLRAALLRMERAIKERMATVPREQLSPNQLLSIKPLQAAIRSFFASGQLSQFMSQHNPLDELEHKRRMTALGPGGISRESAKGMLQLRDVHASHYGRICPIQTPEGPNIGLISHLAVYARVDEFGFLRTPYRVVKNGRVTGEVVWLAPDEDERHYIAPADTPVDEKGQIIPDRLIVRGPKPETGEPGYLWVSREEVHFMDASPRQCFSIATNLIPFLEHDDANRALMGSNMQRQAVPLVRPEAPLVKTGMEGRAARDSGALVIAEEDGVVTYVDASRIEVTTRSGERKVYDLRLFRRSNQGTCWHQRPIVSKGQRVKKGDVLADGPATQNGELALGRNLLVAFMVWEGYNYEDAIVISDRLVKEDIFTSIHIESYEVTARDTKLGPEEITRDVPNVSEERLKFLDENGIVVVGAEVKAEDILVGKAVPKAATELSPEDRLMVAIFGKKAEDMKDASLRVPPGEWGTVIGTVVLARYKYRCRKCGEILRHWKKLERTEHSRCGGKLDQLPSDELKTGVNMMVRVYVAQRRKIAVGDKMAGRHGNKGVVAKILPEADMPYLPDGTPVDIVLSPLGVPSRMNIGQLLETHLGWLARFHGTAFEVPPFLGVVKETDILEGFREAVNELQKDALYAIATTEWHLKVRKPHWGEPASDYARELADLVAQQPPEQRERLLATLSLPADADGKAIVDTLLARAYRRVGFDPETGKSILYDGRTGEPFDQPVTVGWMFVMKLIHMVEDKIHARATGPYSLVTQQPLGGKAQFGGQRLGEMEVWALEAYGAAYNLQEMLTVKSDDVQGRVQMFEDIAHGRNILEAGIPESFKILVKELQSLGLQVTVETRDGVPVELKDDEEVKAEGG</sequence>
<dbReference type="Pfam" id="PF00562">
    <property type="entry name" value="RNA_pol_Rpb2_6"/>
    <property type="match status" value="2"/>
</dbReference>
<evidence type="ECO:0000313" key="15">
    <source>
        <dbReference type="EMBL" id="GBC98292.1"/>
    </source>
</evidence>
<dbReference type="NCBIfam" id="TIGR02013">
    <property type="entry name" value="rpoB"/>
    <property type="match status" value="1"/>
</dbReference>
<dbReference type="InterPro" id="IPR007642">
    <property type="entry name" value="RNA_pol_Rpb2_2"/>
</dbReference>
<comment type="similarity">
    <text evidence="6 7">Belongs to the RNA polymerase beta chain family.</text>
</comment>
<dbReference type="Gene3D" id="2.40.270.10">
    <property type="entry name" value="DNA-directed RNA polymerase, subunit 2, domain 6"/>
    <property type="match status" value="1"/>
</dbReference>
<dbReference type="GO" id="GO:0003677">
    <property type="term" value="F:DNA binding"/>
    <property type="evidence" value="ECO:0007669"/>
    <property type="project" value="UniProtKB-UniRule"/>
</dbReference>
<dbReference type="InterPro" id="IPR007644">
    <property type="entry name" value="RNA_pol_bsu_protrusion"/>
</dbReference>
<dbReference type="GO" id="GO:0006351">
    <property type="term" value="P:DNA-templated transcription"/>
    <property type="evidence" value="ECO:0007669"/>
    <property type="project" value="UniProtKB-UniRule"/>
</dbReference>
<evidence type="ECO:0000256" key="7">
    <source>
        <dbReference type="RuleBase" id="RU000434"/>
    </source>
</evidence>
<dbReference type="Gene3D" id="3.90.1800.10">
    <property type="entry name" value="RNA polymerase alpha subunit dimerisation domain"/>
    <property type="match status" value="1"/>
</dbReference>
<dbReference type="Gene3D" id="2.40.50.150">
    <property type="match status" value="1"/>
</dbReference>
<feature type="domain" description="RNA polymerase Rpb2" evidence="13">
    <location>
        <begin position="602"/>
        <end position="672"/>
    </location>
</feature>
<evidence type="ECO:0000256" key="8">
    <source>
        <dbReference type="RuleBase" id="RU363031"/>
    </source>
</evidence>
<keyword evidence="3 6" id="KW-0548">Nucleotidyltransferase</keyword>
<feature type="domain" description="RNA polymerase Rpb2" evidence="11">
    <location>
        <begin position="400"/>
        <end position="496"/>
    </location>
</feature>
<feature type="domain" description="DNA-directed RNA polymerase subunit 2 hybrid-binding" evidence="9">
    <location>
        <begin position="1238"/>
        <end position="1313"/>
    </location>
</feature>
<keyword evidence="4 6" id="KW-0804">Transcription</keyword>
<dbReference type="InterPro" id="IPR037033">
    <property type="entry name" value="DNA-dir_RNAP_su2_hyb_sf"/>
</dbReference>
<evidence type="ECO:0000259" key="14">
    <source>
        <dbReference type="Pfam" id="PF10385"/>
    </source>
</evidence>
<feature type="domain" description="RNA polymerase Rpb2" evidence="10">
    <location>
        <begin position="1315"/>
        <end position="1389"/>
    </location>
</feature>
<comment type="function">
    <text evidence="6 8">DNA-dependent RNA polymerase catalyzes the transcription of DNA into RNA using the four ribonucleoside triphosphates as substrates.</text>
</comment>
<dbReference type="FunFam" id="3.90.1800.10:FF:000001">
    <property type="entry name" value="DNA-directed RNA polymerase subunit beta"/>
    <property type="match status" value="1"/>
</dbReference>
<dbReference type="InterPro" id="IPR014724">
    <property type="entry name" value="RNA_pol_RPB2_OB-fold"/>
</dbReference>